<dbReference type="STRING" id="1618563.UU12_C0008G0018"/>
<gene>
    <name evidence="2" type="ORF">UU12_C0008G0018</name>
</gene>
<dbReference type="EMBL" id="LBZK01000008">
    <property type="protein sequence ID" value="KKR71111.1"/>
    <property type="molecule type" value="Genomic_DNA"/>
</dbReference>
<protein>
    <submittedName>
        <fullName evidence="2">Uncharacterized protein</fullName>
    </submittedName>
</protein>
<keyword evidence="1" id="KW-1133">Transmembrane helix</keyword>
<feature type="transmembrane region" description="Helical" evidence="1">
    <location>
        <begin position="244"/>
        <end position="262"/>
    </location>
</feature>
<organism evidence="2 3">
    <name type="scientific">Candidatus Woesebacteria bacterium GW2011_GWA2_40_7b</name>
    <dbReference type="NCBI Taxonomy" id="1618563"/>
    <lineage>
        <taxon>Bacteria</taxon>
        <taxon>Candidatus Woeseibacteriota</taxon>
    </lineage>
</organism>
<reference evidence="2 3" key="1">
    <citation type="journal article" date="2015" name="Nature">
        <title>rRNA introns, odd ribosomes, and small enigmatic genomes across a large radiation of phyla.</title>
        <authorList>
            <person name="Brown C.T."/>
            <person name="Hug L.A."/>
            <person name="Thomas B.C."/>
            <person name="Sharon I."/>
            <person name="Castelle C.J."/>
            <person name="Singh A."/>
            <person name="Wilkins M.J."/>
            <person name="Williams K.H."/>
            <person name="Banfield J.F."/>
        </authorList>
    </citation>
    <scope>NUCLEOTIDE SEQUENCE [LARGE SCALE GENOMIC DNA]</scope>
</reference>
<keyword evidence="1" id="KW-0812">Transmembrane</keyword>
<evidence type="ECO:0000313" key="2">
    <source>
        <dbReference type="EMBL" id="KKR71111.1"/>
    </source>
</evidence>
<feature type="transmembrane region" description="Helical" evidence="1">
    <location>
        <begin position="187"/>
        <end position="207"/>
    </location>
</feature>
<proteinExistence type="predicted"/>
<dbReference type="PATRIC" id="fig|1618563.3.peg.188"/>
<feature type="transmembrane region" description="Helical" evidence="1">
    <location>
        <begin position="159"/>
        <end position="181"/>
    </location>
</feature>
<keyword evidence="1" id="KW-0472">Membrane</keyword>
<accession>A0A0G0T8M4</accession>
<comment type="caution">
    <text evidence="2">The sequence shown here is derived from an EMBL/GenBank/DDBJ whole genome shotgun (WGS) entry which is preliminary data.</text>
</comment>
<dbReference type="AlphaFoldDB" id="A0A0G0T8M4"/>
<evidence type="ECO:0000313" key="3">
    <source>
        <dbReference type="Proteomes" id="UP000034562"/>
    </source>
</evidence>
<dbReference type="Proteomes" id="UP000034562">
    <property type="component" value="Unassembled WGS sequence"/>
</dbReference>
<evidence type="ECO:0000256" key="1">
    <source>
        <dbReference type="SAM" id="Phobius"/>
    </source>
</evidence>
<feature type="transmembrane region" description="Helical" evidence="1">
    <location>
        <begin position="6"/>
        <end position="28"/>
    </location>
</feature>
<name>A0A0G0T8M4_9BACT</name>
<sequence length="271" mass="29794">MRSVASAFLIIFFVLISFIGLLTATFKFQLLDYNFWQRSFEKNNVYQNLTVVIKNSLESQIEKEGGSKNEVKVLTDLITTENLKDFIGKNIQNILSFVNGRTPQVIAYIPVSIIPKNLLPKNLIGIQSEIPLKDLLTKFNYQNYQSLPLKELGSLGRSATFVFMGLISVLAVILILLVLLVKEGGRLTAPGIAVFSSGILTLIASKIGGSLKTLSSDGLSNNSSLANILAGNLLPPLIKEFMKTWSIIGTVLVIIGVALFFVRKPSYNIPK</sequence>